<evidence type="ECO:0000313" key="7">
    <source>
        <dbReference type="Proteomes" id="UP000630097"/>
    </source>
</evidence>
<feature type="domain" description="HTH tetR-type" evidence="5">
    <location>
        <begin position="9"/>
        <end position="69"/>
    </location>
</feature>
<accession>A0A8J3PY04</accession>
<dbReference type="AlphaFoldDB" id="A0A8J3PY04"/>
<evidence type="ECO:0000313" key="6">
    <source>
        <dbReference type="EMBL" id="GIG82968.1"/>
    </source>
</evidence>
<keyword evidence="2 4" id="KW-0238">DNA-binding</keyword>
<keyword evidence="3" id="KW-0804">Transcription</keyword>
<dbReference type="SUPFAM" id="SSF46689">
    <property type="entry name" value="Homeodomain-like"/>
    <property type="match status" value="1"/>
</dbReference>
<keyword evidence="1" id="KW-0805">Transcription regulation</keyword>
<dbReference type="PANTHER" id="PTHR30055:SF238">
    <property type="entry name" value="MYCOFACTOCIN BIOSYNTHESIS TRANSCRIPTIONAL REGULATOR MFTR-RELATED"/>
    <property type="match status" value="1"/>
</dbReference>
<dbReference type="PRINTS" id="PR00455">
    <property type="entry name" value="HTHTETR"/>
</dbReference>
<evidence type="ECO:0000256" key="4">
    <source>
        <dbReference type="PROSITE-ProRule" id="PRU00335"/>
    </source>
</evidence>
<protein>
    <submittedName>
        <fullName evidence="6">TetR family transcriptional regulator</fullName>
    </submittedName>
</protein>
<dbReference type="InterPro" id="IPR009057">
    <property type="entry name" value="Homeodomain-like_sf"/>
</dbReference>
<dbReference type="Pfam" id="PF17754">
    <property type="entry name" value="TetR_C_14"/>
    <property type="match status" value="1"/>
</dbReference>
<evidence type="ECO:0000259" key="5">
    <source>
        <dbReference type="PROSITE" id="PS50977"/>
    </source>
</evidence>
<dbReference type="InterPro" id="IPR041347">
    <property type="entry name" value="MftR_C"/>
</dbReference>
<reference evidence="6 7" key="1">
    <citation type="submission" date="2021-01" db="EMBL/GenBank/DDBJ databases">
        <title>Whole genome shotgun sequence of Planotetraspora kaengkrachanensis NBRC 104272.</title>
        <authorList>
            <person name="Komaki H."/>
            <person name="Tamura T."/>
        </authorList>
    </citation>
    <scope>NUCLEOTIDE SEQUENCE [LARGE SCALE GENOMIC DNA]</scope>
    <source>
        <strain evidence="6 7">NBRC 104272</strain>
    </source>
</reference>
<sequence>MVGMARWQPDARARLEAAALELFHERGFEQTKVTDIAARAGLDKRTFYRLFGDKREALFSGGKLLEDVLVRAVAETDAAPFETVIAAFHQVANEIFADRRDLVRVRQSIIESSPELQERDLRKTGSLAAAVAAALRAKGVGETTATLATESGATVFRAAFARWVAPGCDASLADLITEMAAELRAVTSASAAPAPNAATPTRRL</sequence>
<proteinExistence type="predicted"/>
<dbReference type="EMBL" id="BONV01000035">
    <property type="protein sequence ID" value="GIG82968.1"/>
    <property type="molecule type" value="Genomic_DNA"/>
</dbReference>
<comment type="caution">
    <text evidence="6">The sequence shown here is derived from an EMBL/GenBank/DDBJ whole genome shotgun (WGS) entry which is preliminary data.</text>
</comment>
<dbReference type="Proteomes" id="UP000630097">
    <property type="component" value="Unassembled WGS sequence"/>
</dbReference>
<gene>
    <name evidence="6" type="ORF">Pka01_60950</name>
</gene>
<dbReference type="Pfam" id="PF00440">
    <property type="entry name" value="TetR_N"/>
    <property type="match status" value="1"/>
</dbReference>
<keyword evidence="7" id="KW-1185">Reference proteome</keyword>
<organism evidence="6 7">
    <name type="scientific">Planotetraspora kaengkrachanensis</name>
    <dbReference type="NCBI Taxonomy" id="575193"/>
    <lineage>
        <taxon>Bacteria</taxon>
        <taxon>Bacillati</taxon>
        <taxon>Actinomycetota</taxon>
        <taxon>Actinomycetes</taxon>
        <taxon>Streptosporangiales</taxon>
        <taxon>Streptosporangiaceae</taxon>
        <taxon>Planotetraspora</taxon>
    </lineage>
</organism>
<dbReference type="Gene3D" id="1.10.357.10">
    <property type="entry name" value="Tetracycline Repressor, domain 2"/>
    <property type="match status" value="1"/>
</dbReference>
<dbReference type="GO" id="GO:0000976">
    <property type="term" value="F:transcription cis-regulatory region binding"/>
    <property type="evidence" value="ECO:0007669"/>
    <property type="project" value="TreeGrafter"/>
</dbReference>
<dbReference type="InterPro" id="IPR001647">
    <property type="entry name" value="HTH_TetR"/>
</dbReference>
<evidence type="ECO:0000256" key="3">
    <source>
        <dbReference type="ARBA" id="ARBA00023163"/>
    </source>
</evidence>
<dbReference type="PROSITE" id="PS50977">
    <property type="entry name" value="HTH_TETR_2"/>
    <property type="match status" value="1"/>
</dbReference>
<dbReference type="PANTHER" id="PTHR30055">
    <property type="entry name" value="HTH-TYPE TRANSCRIPTIONAL REGULATOR RUTR"/>
    <property type="match status" value="1"/>
</dbReference>
<dbReference type="GO" id="GO:0003700">
    <property type="term" value="F:DNA-binding transcription factor activity"/>
    <property type="evidence" value="ECO:0007669"/>
    <property type="project" value="TreeGrafter"/>
</dbReference>
<dbReference type="InterPro" id="IPR050109">
    <property type="entry name" value="HTH-type_TetR-like_transc_reg"/>
</dbReference>
<name>A0A8J3PY04_9ACTN</name>
<evidence type="ECO:0000256" key="2">
    <source>
        <dbReference type="ARBA" id="ARBA00023125"/>
    </source>
</evidence>
<evidence type="ECO:0000256" key="1">
    <source>
        <dbReference type="ARBA" id="ARBA00023015"/>
    </source>
</evidence>
<feature type="DNA-binding region" description="H-T-H motif" evidence="4">
    <location>
        <begin position="32"/>
        <end position="51"/>
    </location>
</feature>